<dbReference type="AlphaFoldDB" id="A0A1I8JQJ2"/>
<evidence type="ECO:0000313" key="1">
    <source>
        <dbReference type="Proteomes" id="UP000095280"/>
    </source>
</evidence>
<evidence type="ECO:0000313" key="2">
    <source>
        <dbReference type="WBParaSite" id="snap_masked-unitig_44677-processed-gene-0.3-mRNA-1"/>
    </source>
</evidence>
<dbReference type="Proteomes" id="UP000095280">
    <property type="component" value="Unplaced"/>
</dbReference>
<protein>
    <submittedName>
        <fullName evidence="2">60S ribosomal protein L44</fullName>
    </submittedName>
</protein>
<name>A0A1I8JQJ2_9PLAT</name>
<reference evidence="2" key="1">
    <citation type="submission" date="2016-11" db="UniProtKB">
        <authorList>
            <consortium name="WormBaseParasite"/>
        </authorList>
    </citation>
    <scope>IDENTIFICATION</scope>
</reference>
<sequence length="82" mass="9501">MRSRRPVQKRSKSQPDIMTWTRKFFRLVSQPQRHRQNKGPPATITVRCNTEFRLDGQQITLNEKEARRAAADSVPSASFTAM</sequence>
<dbReference type="WBParaSite" id="snap_masked-unitig_44677-processed-gene-0.3-mRNA-1">
    <property type="protein sequence ID" value="snap_masked-unitig_44677-processed-gene-0.3-mRNA-1"/>
    <property type="gene ID" value="snap_masked-unitig_44677-processed-gene-0.3"/>
</dbReference>
<organism evidence="1 2">
    <name type="scientific">Macrostomum lignano</name>
    <dbReference type="NCBI Taxonomy" id="282301"/>
    <lineage>
        <taxon>Eukaryota</taxon>
        <taxon>Metazoa</taxon>
        <taxon>Spiralia</taxon>
        <taxon>Lophotrochozoa</taxon>
        <taxon>Platyhelminthes</taxon>
        <taxon>Rhabditophora</taxon>
        <taxon>Macrostomorpha</taxon>
        <taxon>Macrostomida</taxon>
        <taxon>Macrostomidae</taxon>
        <taxon>Macrostomum</taxon>
    </lineage>
</organism>
<keyword evidence="1" id="KW-1185">Reference proteome</keyword>
<proteinExistence type="predicted"/>
<accession>A0A1I8JQJ2</accession>